<dbReference type="RefSeq" id="XP_009046570.1">
    <property type="nucleotide sequence ID" value="XM_009048322.1"/>
</dbReference>
<keyword evidence="2" id="KW-1185">Reference proteome</keyword>
<dbReference type="OrthoDB" id="6075692at2759"/>
<dbReference type="Gene3D" id="1.10.1170.10">
    <property type="entry name" value="Inhibitor Of Apoptosis Protein (2mihbC-IAP-1), Chain A"/>
    <property type="match status" value="1"/>
</dbReference>
<reference evidence="1 2" key="1">
    <citation type="journal article" date="2013" name="Nature">
        <title>Insights into bilaterian evolution from three spiralian genomes.</title>
        <authorList>
            <person name="Simakov O."/>
            <person name="Marletaz F."/>
            <person name="Cho S.J."/>
            <person name="Edsinger-Gonzales E."/>
            <person name="Havlak P."/>
            <person name="Hellsten U."/>
            <person name="Kuo D.H."/>
            <person name="Larsson T."/>
            <person name="Lv J."/>
            <person name="Arendt D."/>
            <person name="Savage R."/>
            <person name="Osoegawa K."/>
            <person name="de Jong P."/>
            <person name="Grimwood J."/>
            <person name="Chapman J.A."/>
            <person name="Shapiro H."/>
            <person name="Aerts A."/>
            <person name="Otillar R.P."/>
            <person name="Terry A.Y."/>
            <person name="Boore J.L."/>
            <person name="Grigoriev I.V."/>
            <person name="Lindberg D.R."/>
            <person name="Seaver E.C."/>
            <person name="Weisblat D.A."/>
            <person name="Putnam N.H."/>
            <person name="Rokhsar D.S."/>
        </authorList>
    </citation>
    <scope>NUCLEOTIDE SEQUENCE [LARGE SCALE GENOMIC DNA]</scope>
</reference>
<dbReference type="CTD" id="20230690"/>
<dbReference type="GO" id="GO:0005737">
    <property type="term" value="C:cytoplasm"/>
    <property type="evidence" value="ECO:0007669"/>
    <property type="project" value="TreeGrafter"/>
</dbReference>
<dbReference type="SMART" id="SM00238">
    <property type="entry name" value="BIR"/>
    <property type="match status" value="1"/>
</dbReference>
<dbReference type="InterPro" id="IPR001370">
    <property type="entry name" value="BIR_rpt"/>
</dbReference>
<sequence>MLAVPQEFISSLPSNDKLAHAGLFYMGSIDRMCCFYCGLVLRDWESTTDPLEVHQQYHGDCFFIVTLVSRITGNDKDVSRTLQ</sequence>
<dbReference type="PROSITE" id="PS50143">
    <property type="entry name" value="BIR_REPEAT_2"/>
    <property type="match status" value="1"/>
</dbReference>
<evidence type="ECO:0000313" key="2">
    <source>
        <dbReference type="Proteomes" id="UP000030746"/>
    </source>
</evidence>
<evidence type="ECO:0000313" key="1">
    <source>
        <dbReference type="EMBL" id="ESP03100.1"/>
    </source>
</evidence>
<proteinExistence type="predicted"/>
<name>V4CLD1_LOTGI</name>
<dbReference type="STRING" id="225164.V4CLD1"/>
<dbReference type="AlphaFoldDB" id="V4CLD1"/>
<feature type="non-terminal residue" evidence="1">
    <location>
        <position position="83"/>
    </location>
</feature>
<gene>
    <name evidence="1" type="ORF">LOTGIDRAFT_111196</name>
</gene>
<dbReference type="PANTHER" id="PTHR10044">
    <property type="entry name" value="INHIBITOR OF APOPTOSIS"/>
    <property type="match status" value="1"/>
</dbReference>
<organism evidence="1 2">
    <name type="scientific">Lottia gigantea</name>
    <name type="common">Giant owl limpet</name>
    <dbReference type="NCBI Taxonomy" id="225164"/>
    <lineage>
        <taxon>Eukaryota</taxon>
        <taxon>Metazoa</taxon>
        <taxon>Spiralia</taxon>
        <taxon>Lophotrochozoa</taxon>
        <taxon>Mollusca</taxon>
        <taxon>Gastropoda</taxon>
        <taxon>Patellogastropoda</taxon>
        <taxon>Lottioidea</taxon>
        <taxon>Lottiidae</taxon>
        <taxon>Lottia</taxon>
    </lineage>
</organism>
<dbReference type="HOGENOM" id="CLU_2549501_0_0_1"/>
<dbReference type="SUPFAM" id="SSF57924">
    <property type="entry name" value="Inhibitor of apoptosis (IAP) repeat"/>
    <property type="match status" value="1"/>
</dbReference>
<dbReference type="GO" id="GO:0051726">
    <property type="term" value="P:regulation of cell cycle"/>
    <property type="evidence" value="ECO:0007669"/>
    <property type="project" value="TreeGrafter"/>
</dbReference>
<protein>
    <submittedName>
        <fullName evidence="1">Uncharacterized protein</fullName>
    </submittedName>
</protein>
<accession>V4CLD1</accession>
<dbReference type="EMBL" id="KB200129">
    <property type="protein sequence ID" value="ESP03100.1"/>
    <property type="molecule type" value="Genomic_DNA"/>
</dbReference>
<dbReference type="KEGG" id="lgi:LOTGIDRAFT_111196"/>
<dbReference type="GO" id="GO:0005634">
    <property type="term" value="C:nucleus"/>
    <property type="evidence" value="ECO:0007669"/>
    <property type="project" value="TreeGrafter"/>
</dbReference>
<dbReference type="GeneID" id="20230690"/>
<dbReference type="InterPro" id="IPR050784">
    <property type="entry name" value="IAP"/>
</dbReference>
<dbReference type="Pfam" id="PF00653">
    <property type="entry name" value="BIR"/>
    <property type="match status" value="1"/>
</dbReference>
<dbReference type="PANTHER" id="PTHR10044:SF139">
    <property type="entry name" value="DEATH-ASSOCIATED INHIBITOR OF APOPTOSIS 2"/>
    <property type="match status" value="1"/>
</dbReference>
<dbReference type="Proteomes" id="UP000030746">
    <property type="component" value="Unassembled WGS sequence"/>
</dbReference>